<dbReference type="GO" id="GO:1990837">
    <property type="term" value="F:sequence-specific double-stranded DNA binding"/>
    <property type="evidence" value="ECO:0007669"/>
    <property type="project" value="UniProtKB-ARBA"/>
</dbReference>
<evidence type="ECO:0000256" key="13">
    <source>
        <dbReference type="ARBA" id="ARBA00023242"/>
    </source>
</evidence>
<name>A0AAW0PHI7_9GOBI</name>
<keyword evidence="9" id="KW-0832">Ubl conjugation</keyword>
<dbReference type="FunFam" id="3.30.160.60:FF:000690">
    <property type="entry name" value="Zinc finger protein 354C"/>
    <property type="match status" value="1"/>
</dbReference>
<dbReference type="Pfam" id="PF00096">
    <property type="entry name" value="zf-C2H2"/>
    <property type="match status" value="12"/>
</dbReference>
<feature type="domain" description="C2H2-type" evidence="15">
    <location>
        <begin position="234"/>
        <end position="261"/>
    </location>
</feature>
<keyword evidence="8" id="KW-0862">Zinc</keyword>
<evidence type="ECO:0000313" key="16">
    <source>
        <dbReference type="EMBL" id="KAK7922359.1"/>
    </source>
</evidence>
<dbReference type="FunFam" id="3.30.450.40:FF:000010">
    <property type="entry name" value="Phosphodiesterase"/>
    <property type="match status" value="1"/>
</dbReference>
<proteinExistence type="inferred from homology"/>
<dbReference type="SUPFAM" id="SSF57667">
    <property type="entry name" value="beta-beta-alpha zinc fingers"/>
    <property type="match status" value="8"/>
</dbReference>
<dbReference type="Gene3D" id="3.30.450.40">
    <property type="match status" value="2"/>
</dbReference>
<dbReference type="PROSITE" id="PS00028">
    <property type="entry name" value="ZINC_FINGER_C2H2_1"/>
    <property type="match status" value="14"/>
</dbReference>
<evidence type="ECO:0000256" key="10">
    <source>
        <dbReference type="ARBA" id="ARBA00023015"/>
    </source>
</evidence>
<feature type="domain" description="C2H2-type" evidence="15">
    <location>
        <begin position="346"/>
        <end position="373"/>
    </location>
</feature>
<feature type="domain" description="C2H2-type" evidence="15">
    <location>
        <begin position="178"/>
        <end position="205"/>
    </location>
</feature>
<keyword evidence="11" id="KW-0238">DNA-binding</keyword>
<feature type="domain" description="C2H2-type" evidence="15">
    <location>
        <begin position="10"/>
        <end position="37"/>
    </location>
</feature>
<dbReference type="GO" id="GO:0045595">
    <property type="term" value="P:regulation of cell differentiation"/>
    <property type="evidence" value="ECO:0007669"/>
    <property type="project" value="UniProtKB-ARBA"/>
</dbReference>
<protein>
    <recommendedName>
        <fullName evidence="15">C2H2-type domain-containing protein</fullName>
    </recommendedName>
</protein>
<dbReference type="FunFam" id="3.30.160.60:FF:000912">
    <property type="entry name" value="Zinc finger protein 660"/>
    <property type="match status" value="1"/>
</dbReference>
<dbReference type="Pfam" id="PF01590">
    <property type="entry name" value="GAF"/>
    <property type="match status" value="2"/>
</dbReference>
<gene>
    <name evidence="16" type="ORF">WMY93_009261</name>
</gene>
<evidence type="ECO:0000256" key="14">
    <source>
        <dbReference type="PROSITE-ProRule" id="PRU00042"/>
    </source>
</evidence>
<keyword evidence="6" id="KW-0677">Repeat</keyword>
<keyword evidence="5" id="KW-0479">Metal-binding</keyword>
<dbReference type="PROSITE" id="PS50157">
    <property type="entry name" value="ZINC_FINGER_C2H2_2"/>
    <property type="match status" value="14"/>
</dbReference>
<keyword evidence="4" id="KW-1017">Isopeptide bond</keyword>
<feature type="domain" description="C2H2-type" evidence="15">
    <location>
        <begin position="206"/>
        <end position="233"/>
    </location>
</feature>
<feature type="domain" description="C2H2-type" evidence="15">
    <location>
        <begin position="38"/>
        <end position="65"/>
    </location>
</feature>
<evidence type="ECO:0000256" key="7">
    <source>
        <dbReference type="ARBA" id="ARBA00022771"/>
    </source>
</evidence>
<evidence type="ECO:0000256" key="9">
    <source>
        <dbReference type="ARBA" id="ARBA00022843"/>
    </source>
</evidence>
<dbReference type="FunFam" id="3.30.450.40:FF:000001">
    <property type="entry name" value="Phosphodiesterase"/>
    <property type="match status" value="1"/>
</dbReference>
<feature type="domain" description="C2H2-type" evidence="15">
    <location>
        <begin position="150"/>
        <end position="177"/>
    </location>
</feature>
<dbReference type="InterPro" id="IPR029016">
    <property type="entry name" value="GAF-like_dom_sf"/>
</dbReference>
<dbReference type="EMBL" id="JBBPFD010000006">
    <property type="protein sequence ID" value="KAK7922359.1"/>
    <property type="molecule type" value="Genomic_DNA"/>
</dbReference>
<feature type="domain" description="C2H2-type" evidence="15">
    <location>
        <begin position="290"/>
        <end position="317"/>
    </location>
</feature>
<evidence type="ECO:0000256" key="11">
    <source>
        <dbReference type="ARBA" id="ARBA00023125"/>
    </source>
</evidence>
<comment type="similarity">
    <text evidence="3">Belongs to the krueppel C2H2-type zinc-finger protein family.</text>
</comment>
<feature type="domain" description="C2H2-type" evidence="15">
    <location>
        <begin position="66"/>
        <end position="93"/>
    </location>
</feature>
<comment type="function">
    <text evidence="1">May be involved in transcriptional regulation.</text>
</comment>
<evidence type="ECO:0000256" key="5">
    <source>
        <dbReference type="ARBA" id="ARBA00022723"/>
    </source>
</evidence>
<dbReference type="InterPro" id="IPR050758">
    <property type="entry name" value="Znf_C2H2-type"/>
</dbReference>
<comment type="caution">
    <text evidence="16">The sequence shown here is derived from an EMBL/GenBank/DDBJ whole genome shotgun (WGS) entry which is preliminary data.</text>
</comment>
<comment type="subcellular location">
    <subcellularLocation>
        <location evidence="2">Nucleus</location>
    </subcellularLocation>
</comment>
<dbReference type="InterPro" id="IPR036236">
    <property type="entry name" value="Znf_C2H2_sf"/>
</dbReference>
<dbReference type="FunFam" id="3.30.160.60:FF:000016">
    <property type="entry name" value="zinc finger protein 37 homolog"/>
    <property type="match status" value="1"/>
</dbReference>
<dbReference type="FunFam" id="3.30.160.60:FF:000638">
    <property type="entry name" value="Zinc finger protein 184"/>
    <property type="match status" value="1"/>
</dbReference>
<dbReference type="InterPro" id="IPR003018">
    <property type="entry name" value="GAF"/>
</dbReference>
<dbReference type="GO" id="GO:0005634">
    <property type="term" value="C:nucleus"/>
    <property type="evidence" value="ECO:0007669"/>
    <property type="project" value="UniProtKB-SubCell"/>
</dbReference>
<dbReference type="FunFam" id="3.30.160.60:FF:001954">
    <property type="entry name" value="Zinc finger protein 787"/>
    <property type="match status" value="1"/>
</dbReference>
<dbReference type="SMART" id="SM00065">
    <property type="entry name" value="GAF"/>
    <property type="match status" value="2"/>
</dbReference>
<dbReference type="InterPro" id="IPR013087">
    <property type="entry name" value="Znf_C2H2_type"/>
</dbReference>
<dbReference type="FunFam" id="3.30.160.60:FF:000034">
    <property type="entry name" value="zinc finger protein 25"/>
    <property type="match status" value="1"/>
</dbReference>
<evidence type="ECO:0000256" key="1">
    <source>
        <dbReference type="ARBA" id="ARBA00003767"/>
    </source>
</evidence>
<feature type="domain" description="C2H2-type" evidence="15">
    <location>
        <begin position="318"/>
        <end position="345"/>
    </location>
</feature>
<keyword evidence="13" id="KW-0539">Nucleus</keyword>
<evidence type="ECO:0000256" key="4">
    <source>
        <dbReference type="ARBA" id="ARBA00022499"/>
    </source>
</evidence>
<dbReference type="FunFam" id="3.30.160.60:FF:000226">
    <property type="entry name" value="Zinc finger protein 236 variant"/>
    <property type="match status" value="1"/>
</dbReference>
<evidence type="ECO:0000259" key="15">
    <source>
        <dbReference type="PROSITE" id="PS50157"/>
    </source>
</evidence>
<evidence type="ECO:0000256" key="12">
    <source>
        <dbReference type="ARBA" id="ARBA00023163"/>
    </source>
</evidence>
<dbReference type="FunFam" id="3.30.160.60:FF:000512">
    <property type="entry name" value="zinc finger protein 197 isoform X1"/>
    <property type="match status" value="1"/>
</dbReference>
<evidence type="ECO:0000256" key="6">
    <source>
        <dbReference type="ARBA" id="ARBA00022737"/>
    </source>
</evidence>
<accession>A0AAW0PHI7</accession>
<dbReference type="GO" id="GO:0008270">
    <property type="term" value="F:zinc ion binding"/>
    <property type="evidence" value="ECO:0007669"/>
    <property type="project" value="UniProtKB-KW"/>
</dbReference>
<evidence type="ECO:0000313" key="17">
    <source>
        <dbReference type="Proteomes" id="UP001460270"/>
    </source>
</evidence>
<keyword evidence="12" id="KW-0804">Transcription</keyword>
<dbReference type="FunFam" id="3.30.160.60:FF:001480">
    <property type="entry name" value="Si:cabz01071911.3"/>
    <property type="match status" value="2"/>
</dbReference>
<evidence type="ECO:0000256" key="2">
    <source>
        <dbReference type="ARBA" id="ARBA00004123"/>
    </source>
</evidence>
<dbReference type="SMART" id="SM00355">
    <property type="entry name" value="ZnF_C2H2"/>
    <property type="match status" value="14"/>
</dbReference>
<reference evidence="17" key="1">
    <citation type="submission" date="2024-04" db="EMBL/GenBank/DDBJ databases">
        <title>Salinicola lusitanus LLJ914,a marine bacterium isolated from the Okinawa Trough.</title>
        <authorList>
            <person name="Li J."/>
        </authorList>
    </citation>
    <scope>NUCLEOTIDE SEQUENCE [LARGE SCALE GENOMIC DNA]</scope>
</reference>
<dbReference type="GO" id="GO:0000122">
    <property type="term" value="P:negative regulation of transcription by RNA polymerase II"/>
    <property type="evidence" value="ECO:0007669"/>
    <property type="project" value="UniProtKB-ARBA"/>
</dbReference>
<keyword evidence="7 14" id="KW-0863">Zinc-finger</keyword>
<dbReference type="AlphaFoldDB" id="A0AAW0PHI7"/>
<evidence type="ECO:0000256" key="3">
    <source>
        <dbReference type="ARBA" id="ARBA00006991"/>
    </source>
</evidence>
<feature type="domain" description="C2H2-type" evidence="15">
    <location>
        <begin position="374"/>
        <end position="402"/>
    </location>
</feature>
<organism evidence="16 17">
    <name type="scientific">Mugilogobius chulae</name>
    <name type="common">yellowstripe goby</name>
    <dbReference type="NCBI Taxonomy" id="88201"/>
    <lineage>
        <taxon>Eukaryota</taxon>
        <taxon>Metazoa</taxon>
        <taxon>Chordata</taxon>
        <taxon>Craniata</taxon>
        <taxon>Vertebrata</taxon>
        <taxon>Euteleostomi</taxon>
        <taxon>Actinopterygii</taxon>
        <taxon>Neopterygii</taxon>
        <taxon>Teleostei</taxon>
        <taxon>Neoteleostei</taxon>
        <taxon>Acanthomorphata</taxon>
        <taxon>Gobiaria</taxon>
        <taxon>Gobiiformes</taxon>
        <taxon>Gobioidei</taxon>
        <taxon>Gobiidae</taxon>
        <taxon>Gobionellinae</taxon>
        <taxon>Mugilogobius</taxon>
    </lineage>
</organism>
<keyword evidence="10" id="KW-0805">Transcription regulation</keyword>
<feature type="domain" description="C2H2-type" evidence="15">
    <location>
        <begin position="94"/>
        <end position="121"/>
    </location>
</feature>
<dbReference type="Gene3D" id="3.30.160.60">
    <property type="entry name" value="Classic Zinc Finger"/>
    <property type="match status" value="14"/>
</dbReference>
<feature type="domain" description="C2H2-type" evidence="15">
    <location>
        <begin position="122"/>
        <end position="149"/>
    </location>
</feature>
<dbReference type="Proteomes" id="UP001460270">
    <property type="component" value="Unassembled WGS sequence"/>
</dbReference>
<keyword evidence="17" id="KW-1185">Reference proteome</keyword>
<dbReference type="FunFam" id="3.30.160.60:FF:000097">
    <property type="entry name" value="Zinc finger protein"/>
    <property type="match status" value="3"/>
</dbReference>
<dbReference type="PANTHER" id="PTHR23234">
    <property type="entry name" value="ZNF44 PROTEIN"/>
    <property type="match status" value="1"/>
</dbReference>
<sequence length="898" mass="104115">MRIHTGEKPYSCEVCGQKFRQKQNLKDHERIHTGEKPFECDQCGTTFRTKMLLSQHQRIHRDERPYQCDQCEKAFKLPQHLSSHYRIHTGEKPYRCDQCGKEFASSSHYKYHMRIHSGEKPYKCELCSKTFRSSSYLTKHRRIHTGEKPFACDHCGTRFAQSSSLKTHMRIHSGEKSYKCDLCGKMFTQSSALTDHMRIHTGDKPYSCEVCGQKFSHKSSLKVHERIHTGEKPYECDQCGTTFRAIGNLLRHKLVHRNERPHQCDQCEKAFKTSEELSRHYRIHTGEKPYRCDQCGMKFAQSSTCIYHMRIHSGEKPYRCDQCGNSFSQSSQYKVHMRIHSGEKPYKCEHCSKTFRSSSELTMHRRIHTGEKPFVCGECGKAFRFGSNRNQHIKICHSAEKSCSSDQNNIFRKPDHLKVRRLEQTKGDGAAEAGSTEPKVRLKKLEIRLQRVQTEKHSQGEPRRDYHNTAQRHSTAMVDAATATQFLDANPQFAKEYYDINFRPKVISELLNSRRKCAVDTSKFHALSRVEESEIMFDLVRDIQDNLQMEKSVFNLMRHLSFMLRADRMSLFMYRQRNGVAELATRLFNVHKDSVFDECLVPPDSEIVYPLDMGIVGHVATTKKMVNIKDVSQDSHFSSFVDELTEYSTKNIIAVPILNGKDMVAVMMAVNKLDEPHFSTKDEEILNKYLNFANLVLRVFHLSYLHSCETRRGQVLLWSASKVFEELTDIERQFHKALYTVRAFLNCDRYSVGLLDMTKTKEFFDLWPILMGEVPPYDGPKTPDGREVIFYKVIDYILHGKRTLKSYRESPPADHWALVSGLPTYVAETGLICNIMNAAEDETFSFQKDPLDDSGWTIKNVLSMPIVNKKEEIVGVATFYNRKDGKPFDDMDETLMEV</sequence>
<dbReference type="FunFam" id="3.30.160.60:FF:000624">
    <property type="entry name" value="zinc finger protein 697"/>
    <property type="match status" value="1"/>
</dbReference>
<feature type="domain" description="C2H2-type" evidence="15">
    <location>
        <begin position="262"/>
        <end position="289"/>
    </location>
</feature>
<dbReference type="SUPFAM" id="SSF55781">
    <property type="entry name" value="GAF domain-like"/>
    <property type="match status" value="2"/>
</dbReference>
<dbReference type="PANTHER" id="PTHR23234:SF8">
    <property type="entry name" value="C2H2-TYPE DOMAIN-CONTAINING PROTEIN"/>
    <property type="match status" value="1"/>
</dbReference>
<evidence type="ECO:0000256" key="8">
    <source>
        <dbReference type="ARBA" id="ARBA00022833"/>
    </source>
</evidence>